<reference evidence="1 2" key="1">
    <citation type="submission" date="2019-11" db="EMBL/GenBank/DDBJ databases">
        <title>Whole genome sequence of Oryza granulata.</title>
        <authorList>
            <person name="Li W."/>
        </authorList>
    </citation>
    <scope>NUCLEOTIDE SEQUENCE [LARGE SCALE GENOMIC DNA]</scope>
    <source>
        <strain evidence="2">cv. Menghai</strain>
        <tissue evidence="1">Leaf</tissue>
    </source>
</reference>
<gene>
    <name evidence="1" type="ORF">E2562_000231</name>
</gene>
<accession>A0A6G1CMQ0</accession>
<evidence type="ECO:0000313" key="2">
    <source>
        <dbReference type="Proteomes" id="UP000479710"/>
    </source>
</evidence>
<comment type="caution">
    <text evidence="1">The sequence shown here is derived from an EMBL/GenBank/DDBJ whole genome shotgun (WGS) entry which is preliminary data.</text>
</comment>
<dbReference type="Proteomes" id="UP000479710">
    <property type="component" value="Unassembled WGS sequence"/>
</dbReference>
<proteinExistence type="predicted"/>
<organism evidence="1 2">
    <name type="scientific">Oryza meyeriana var. granulata</name>
    <dbReference type="NCBI Taxonomy" id="110450"/>
    <lineage>
        <taxon>Eukaryota</taxon>
        <taxon>Viridiplantae</taxon>
        <taxon>Streptophyta</taxon>
        <taxon>Embryophyta</taxon>
        <taxon>Tracheophyta</taxon>
        <taxon>Spermatophyta</taxon>
        <taxon>Magnoliopsida</taxon>
        <taxon>Liliopsida</taxon>
        <taxon>Poales</taxon>
        <taxon>Poaceae</taxon>
        <taxon>BOP clade</taxon>
        <taxon>Oryzoideae</taxon>
        <taxon>Oryzeae</taxon>
        <taxon>Oryzinae</taxon>
        <taxon>Oryza</taxon>
        <taxon>Oryza meyeriana</taxon>
    </lineage>
</organism>
<dbReference type="AlphaFoldDB" id="A0A6G1CMQ0"/>
<keyword evidence="2" id="KW-1185">Reference proteome</keyword>
<sequence length="91" mass="10230">MARCHGRQRGLAGSRRRAWRRRVMARSGRWDGSGDGRGEAASHGTRAAYGVAQFGVPLALRMLRHAMWLGRYWMGWAGMLPYWACVRDGPA</sequence>
<dbReference type="EMBL" id="SPHZ02000008">
    <property type="protein sequence ID" value="KAF0901347.1"/>
    <property type="molecule type" value="Genomic_DNA"/>
</dbReference>
<name>A0A6G1CMQ0_9ORYZ</name>
<evidence type="ECO:0000313" key="1">
    <source>
        <dbReference type="EMBL" id="KAF0901347.1"/>
    </source>
</evidence>
<protein>
    <submittedName>
        <fullName evidence="1">Uncharacterized protein</fullName>
    </submittedName>
</protein>